<dbReference type="AlphaFoldDB" id="A0A5C6CXX1"/>
<dbReference type="InterPro" id="IPR014718">
    <property type="entry name" value="GH-type_carb-bd"/>
</dbReference>
<dbReference type="RefSeq" id="WP_146449681.1">
    <property type="nucleotide sequence ID" value="NZ_SJPS01000002.1"/>
</dbReference>
<keyword evidence="2" id="KW-1185">Reference proteome</keyword>
<dbReference type="OrthoDB" id="6183686at2"/>
<dbReference type="Proteomes" id="UP000318437">
    <property type="component" value="Unassembled WGS sequence"/>
</dbReference>
<protein>
    <recommendedName>
        <fullName evidence="3">DUF4432 domain-containing protein</fullName>
    </recommendedName>
</protein>
<accession>A0A5C6CXX1</accession>
<gene>
    <name evidence="1" type="ORF">Pla144_16190</name>
</gene>
<dbReference type="CDD" id="cd09023">
    <property type="entry name" value="Aldose_epim_Ec_c4013"/>
    <property type="match status" value="1"/>
</dbReference>
<reference evidence="1 2" key="1">
    <citation type="submission" date="2019-02" db="EMBL/GenBank/DDBJ databases">
        <title>Deep-cultivation of Planctomycetes and their phenomic and genomic characterization uncovers novel biology.</title>
        <authorList>
            <person name="Wiegand S."/>
            <person name="Jogler M."/>
            <person name="Boedeker C."/>
            <person name="Pinto D."/>
            <person name="Vollmers J."/>
            <person name="Rivas-Marin E."/>
            <person name="Kohn T."/>
            <person name="Peeters S.H."/>
            <person name="Heuer A."/>
            <person name="Rast P."/>
            <person name="Oberbeckmann S."/>
            <person name="Bunk B."/>
            <person name="Jeske O."/>
            <person name="Meyerdierks A."/>
            <person name="Storesund J.E."/>
            <person name="Kallscheuer N."/>
            <person name="Luecker S."/>
            <person name="Lage O.M."/>
            <person name="Pohl T."/>
            <person name="Merkel B.J."/>
            <person name="Hornburger P."/>
            <person name="Mueller R.-W."/>
            <person name="Bruemmer F."/>
            <person name="Labrenz M."/>
            <person name="Spormann A.M."/>
            <person name="Op Den Camp H."/>
            <person name="Overmann J."/>
            <person name="Amann R."/>
            <person name="Jetten M.S.M."/>
            <person name="Mascher T."/>
            <person name="Medema M.H."/>
            <person name="Devos D.P."/>
            <person name="Kaster A.-K."/>
            <person name="Ovreas L."/>
            <person name="Rohde M."/>
            <person name="Galperin M.Y."/>
            <person name="Jogler C."/>
        </authorList>
    </citation>
    <scope>NUCLEOTIDE SEQUENCE [LARGE SCALE GENOMIC DNA]</scope>
    <source>
        <strain evidence="1 2">Pla144</strain>
    </source>
</reference>
<sequence>MHVKSWTLTDVSRNLRESSFSVSAAEVASAKGSWKISQRTLRGGLQEGVDLVEIDNGLMRILVLPTRGMGIWRAEIGEHTLGWRSPVRGPVHPMFVPITEHSGLGWLEGFDEFIVRCGLESNGAPEFDEQGRLKYPLHGRIANRPASFVDVTVDEAAGTITLRGVVEETRFHFQKLRLTATLTTAFNSTSFTISDEVENFGGTPAQMQMLYHINVGEPLLVPGSQFVAAVESIETLTAEPPAEGWETTGPAVAGSPEECYLMRLRANELGRTQVLVKNADGTAGTALEFSTNQLPCFTLWKNMVASADGYVTGIEPGTNFPKQHSTEVEAGHVVHLEPGKSWNAEYTLNWLTSVSEVSATEQVIRCL</sequence>
<dbReference type="EMBL" id="SJPS01000002">
    <property type="protein sequence ID" value="TWU28331.1"/>
    <property type="molecule type" value="Genomic_DNA"/>
</dbReference>
<comment type="caution">
    <text evidence="1">The sequence shown here is derived from an EMBL/GenBank/DDBJ whole genome shotgun (WGS) entry which is preliminary data.</text>
</comment>
<name>A0A5C6CXX1_9BACT</name>
<evidence type="ECO:0000313" key="1">
    <source>
        <dbReference type="EMBL" id="TWU28331.1"/>
    </source>
</evidence>
<dbReference type="GO" id="GO:0030246">
    <property type="term" value="F:carbohydrate binding"/>
    <property type="evidence" value="ECO:0007669"/>
    <property type="project" value="InterPro"/>
</dbReference>
<evidence type="ECO:0008006" key="3">
    <source>
        <dbReference type="Google" id="ProtNLM"/>
    </source>
</evidence>
<dbReference type="Gene3D" id="2.70.98.10">
    <property type="match status" value="1"/>
</dbReference>
<organism evidence="1 2">
    <name type="scientific">Bythopirellula polymerisocia</name>
    <dbReference type="NCBI Taxonomy" id="2528003"/>
    <lineage>
        <taxon>Bacteria</taxon>
        <taxon>Pseudomonadati</taxon>
        <taxon>Planctomycetota</taxon>
        <taxon>Planctomycetia</taxon>
        <taxon>Pirellulales</taxon>
        <taxon>Lacipirellulaceae</taxon>
        <taxon>Bythopirellula</taxon>
    </lineage>
</organism>
<dbReference type="Pfam" id="PF14486">
    <property type="entry name" value="DUF4432"/>
    <property type="match status" value="1"/>
</dbReference>
<dbReference type="InterPro" id="IPR027839">
    <property type="entry name" value="DUF4432"/>
</dbReference>
<evidence type="ECO:0000313" key="2">
    <source>
        <dbReference type="Proteomes" id="UP000318437"/>
    </source>
</evidence>
<proteinExistence type="predicted"/>